<reference evidence="2" key="1">
    <citation type="submission" date="2018-05" db="EMBL/GenBank/DDBJ databases">
        <authorList>
            <person name="Lanie J.A."/>
            <person name="Ng W.-L."/>
            <person name="Kazmierczak K.M."/>
            <person name="Andrzejewski T.M."/>
            <person name="Davidsen T.M."/>
            <person name="Wayne K.J."/>
            <person name="Tettelin H."/>
            <person name="Glass J.I."/>
            <person name="Rusch D."/>
            <person name="Podicherti R."/>
            <person name="Tsui H.-C.T."/>
            <person name="Winkler M.E."/>
        </authorList>
    </citation>
    <scope>NUCLEOTIDE SEQUENCE</scope>
</reference>
<feature type="domain" description="PDZ" evidence="1">
    <location>
        <begin position="50"/>
        <end position="99"/>
    </location>
</feature>
<dbReference type="InterPro" id="IPR046255">
    <property type="entry name" value="DUF6288"/>
</dbReference>
<dbReference type="InterPro" id="IPR011989">
    <property type="entry name" value="ARM-like"/>
</dbReference>
<dbReference type="SUPFAM" id="SSF48371">
    <property type="entry name" value="ARM repeat"/>
    <property type="match status" value="1"/>
</dbReference>
<proteinExistence type="predicted"/>
<dbReference type="Gene3D" id="1.25.10.10">
    <property type="entry name" value="Leucine-rich Repeat Variant"/>
    <property type="match status" value="1"/>
</dbReference>
<organism evidence="2">
    <name type="scientific">marine metagenome</name>
    <dbReference type="NCBI Taxonomy" id="408172"/>
    <lineage>
        <taxon>unclassified sequences</taxon>
        <taxon>metagenomes</taxon>
        <taxon>ecological metagenomes</taxon>
    </lineage>
</organism>
<dbReference type="AlphaFoldDB" id="A0A381U0W7"/>
<dbReference type="SUPFAM" id="SSF50156">
    <property type="entry name" value="PDZ domain-like"/>
    <property type="match status" value="1"/>
</dbReference>
<evidence type="ECO:0000313" key="2">
    <source>
        <dbReference type="EMBL" id="SVA20907.1"/>
    </source>
</evidence>
<dbReference type="InterPro" id="IPR036034">
    <property type="entry name" value="PDZ_sf"/>
</dbReference>
<sequence>MNRTVLYILVALAAQPFIWAAEKTFYKNPNGLFSTRPGETKSLQNIKRFGPVGMGIDLLQPAFTMRISHIEESSPAAATGQLKAGQIIETINGQKLADIDPRIQLGQILAAAEATDGLLKFAIKGEVEPVTVKVPVLGAYSKTWPLNCPKSDKIVRQVANYLSGPDGNEGLAGIGMLFLLSTGEDKDLEVVRQWARNVKPHRYPWYIGYGGIPLTECYLRTGDPKILENIQIGVENAAKSQHNDAWAGRGSALTSYGNGHLNAAGTHVVTFLMLAKECGAEVPDRLLLRSLRHFYRYAGRGNNPYGDNRPEVGFVDNGKNGKLAFAMAAAAALTPDGENSLYAKARDVCAIQSFYTTSFMLHGHTGGGIGEIWRSAAMGLMSEKKPRQYREFMDNRKWHYDLSRRFDGSFGILGGSGYDKEQWGVAYPLAYTIPRKTLRIAGAPRTKFSKPYQLPKQLWGTKADNAFLSLEAVSDKAGEKQDLSGETLAEDSSLAFIRRFHGTEQPTDGEIRRYIHHQEHNIRNIAAFKVLGINSGYIGWKSAGGKVRMNLVMEFLQHKDARVRRVMFGALLGKPNLINPEIFGLALKAVKDPVESWWVKDAALQVIGRGSVEQVLPLVDILLPYLKHEEDWLKNAALTALTPVVADERCYKRVLPVIGDLVRNNQRVSITRGLTGGIRAKLKAAGPEVQKLATETLKETFTGYAGSKTAPGGLDTTSTFEFHLEGIAASLAEVPGGLDVLYEVARQRKPKEILPYKQFFLKADSSRFGSALKKAIHPIITDELIPEYVGRNRARLSELAKAEIQSGYPGGSRDAIDGLVALYDRAGAKNHDWKMFMDLREAEWSHHSFDPIAAEQVPFDQLITRYRKVTPPKGLEDWFAPENAAPLWKRSRSPFGHYMGKLPAGPVHKCRAGCTGPGCFGATKINSFWEKEVLLLRGTFKVPPLKPGHRYRLRVNDGNHVGSGGGHLIYVNGKPLVEAERCNGRGSGGKPKGAYLTKEFLDDFRSGKVTLAAITFLRFNDKYKVKPKSAVPQGKFSLHIEEQKLPPMGDDLLLKSASIVPMLSAEWQDAQDPEDREKSALARKFRWDGQFVANPEILGNWKVITEVAAIDEYDPAKKSGRSRNSFFTKISFNEDGSTNDPTWIWSADMLMDLNKYQALKITPKTLAGNLYLFIEAGGFGTRKKPGWKPKLLVLTQE</sequence>
<dbReference type="PROSITE" id="PS50106">
    <property type="entry name" value="PDZ"/>
    <property type="match status" value="1"/>
</dbReference>
<dbReference type="Pfam" id="PF19805">
    <property type="entry name" value="DUF6288"/>
    <property type="match status" value="1"/>
</dbReference>
<gene>
    <name evidence="2" type="ORF">METZ01_LOCUS73761</name>
</gene>
<evidence type="ECO:0000259" key="1">
    <source>
        <dbReference type="PROSITE" id="PS50106"/>
    </source>
</evidence>
<protein>
    <recommendedName>
        <fullName evidence="1">PDZ domain-containing protein</fullName>
    </recommendedName>
</protein>
<dbReference type="InterPro" id="IPR001478">
    <property type="entry name" value="PDZ"/>
</dbReference>
<dbReference type="InterPro" id="IPR016024">
    <property type="entry name" value="ARM-type_fold"/>
</dbReference>
<dbReference type="EMBL" id="UINC01005370">
    <property type="protein sequence ID" value="SVA20907.1"/>
    <property type="molecule type" value="Genomic_DNA"/>
</dbReference>
<accession>A0A381U0W7</accession>
<name>A0A381U0W7_9ZZZZ</name>